<feature type="coiled-coil region" evidence="2">
    <location>
        <begin position="193"/>
        <end position="220"/>
    </location>
</feature>
<comment type="caution">
    <text evidence="4">The sequence shown here is derived from an EMBL/GenBank/DDBJ whole genome shotgun (WGS) entry which is preliminary data.</text>
</comment>
<evidence type="ECO:0000313" key="4">
    <source>
        <dbReference type="EMBL" id="GGA88158.1"/>
    </source>
</evidence>
<gene>
    <name evidence="4" type="ORF">GCM10011511_09170</name>
</gene>
<dbReference type="PANTHER" id="PTHR30203">
    <property type="entry name" value="OUTER MEMBRANE CATION EFFLUX PROTEIN"/>
    <property type="match status" value="1"/>
</dbReference>
<organism evidence="4 5">
    <name type="scientific">Puia dinghuensis</name>
    <dbReference type="NCBI Taxonomy" id="1792502"/>
    <lineage>
        <taxon>Bacteria</taxon>
        <taxon>Pseudomonadati</taxon>
        <taxon>Bacteroidota</taxon>
        <taxon>Chitinophagia</taxon>
        <taxon>Chitinophagales</taxon>
        <taxon>Chitinophagaceae</taxon>
        <taxon>Puia</taxon>
    </lineage>
</organism>
<dbReference type="GO" id="GO:0015562">
    <property type="term" value="F:efflux transmembrane transporter activity"/>
    <property type="evidence" value="ECO:0007669"/>
    <property type="project" value="InterPro"/>
</dbReference>
<evidence type="ECO:0000313" key="5">
    <source>
        <dbReference type="Proteomes" id="UP000607559"/>
    </source>
</evidence>
<dbReference type="RefSeq" id="WP_188929003.1">
    <property type="nucleotide sequence ID" value="NZ_BMJC01000001.1"/>
</dbReference>
<protein>
    <submittedName>
        <fullName evidence="4">Cation transporter</fullName>
    </submittedName>
</protein>
<reference evidence="4" key="1">
    <citation type="journal article" date="2014" name="Int. J. Syst. Evol. Microbiol.">
        <title>Complete genome sequence of Corynebacterium casei LMG S-19264T (=DSM 44701T), isolated from a smear-ripened cheese.</title>
        <authorList>
            <consortium name="US DOE Joint Genome Institute (JGI-PGF)"/>
            <person name="Walter F."/>
            <person name="Albersmeier A."/>
            <person name="Kalinowski J."/>
            <person name="Ruckert C."/>
        </authorList>
    </citation>
    <scope>NUCLEOTIDE SEQUENCE</scope>
    <source>
        <strain evidence="4">CGMCC 1.15448</strain>
    </source>
</reference>
<keyword evidence="5" id="KW-1185">Reference proteome</keyword>
<dbReference type="InterPro" id="IPR003423">
    <property type="entry name" value="OMP_efflux"/>
</dbReference>
<dbReference type="InterPro" id="IPR010131">
    <property type="entry name" value="MdtP/NodT-like"/>
</dbReference>
<dbReference type="PANTHER" id="PTHR30203:SF23">
    <property type="entry name" value="OUTER MEMBRANE EFFLUX PROTEIN"/>
    <property type="match status" value="1"/>
</dbReference>
<evidence type="ECO:0000256" key="2">
    <source>
        <dbReference type="SAM" id="Coils"/>
    </source>
</evidence>
<name>A0A8J2U9C2_9BACT</name>
<keyword evidence="3" id="KW-0732">Signal</keyword>
<dbReference type="Proteomes" id="UP000607559">
    <property type="component" value="Unassembled WGS sequence"/>
</dbReference>
<keyword evidence="2" id="KW-0175">Coiled coil</keyword>
<dbReference type="EMBL" id="BMJC01000001">
    <property type="protein sequence ID" value="GGA88158.1"/>
    <property type="molecule type" value="Genomic_DNA"/>
</dbReference>
<comment type="similarity">
    <text evidence="1">Belongs to the outer membrane factor (OMF) (TC 1.B.17) family.</text>
</comment>
<evidence type="ECO:0000256" key="3">
    <source>
        <dbReference type="SAM" id="SignalP"/>
    </source>
</evidence>
<dbReference type="AlphaFoldDB" id="A0A8J2U9C2"/>
<proteinExistence type="inferred from homology"/>
<dbReference type="Gene3D" id="1.20.1600.10">
    <property type="entry name" value="Outer membrane efflux proteins (OEP)"/>
    <property type="match status" value="1"/>
</dbReference>
<feature type="signal peptide" evidence="3">
    <location>
        <begin position="1"/>
        <end position="22"/>
    </location>
</feature>
<feature type="chain" id="PRO_5035191285" evidence="3">
    <location>
        <begin position="23"/>
        <end position="428"/>
    </location>
</feature>
<sequence>MYKFLTTAIVSVSLFLCFTGRAQSFNTDSLRVTLPQAEKMFLDSNLQILAQKYNVDATKALIIQARLWPNPNINISNGLYNTQTHKWFQVFDPNDAEQSAQLSQLIVLAGKIKKQTRIAETNYLLSEYGLFDLLRTLKYALRSTYFNIYYLQQTARVYDEEISSLKTVVGTFEKVVDSGYVAQVDVVRVQAQLYSLQAEYQTLIDNLNDQESQLRLLLQTKPSIYVVPQIDTTVINSTSPLQYPMQNLMDSAYKNRTDLMIAKGNLTLSQQNYSLQKALAVPDLTAGLGFDRHGSYIPNFTSVGLGIDIPIFNRNQGNIKSARINIDMNKTQLTLTQKTLEEQVTRGLQRAVDADRLYKQLNPAFAAHFDKLAAAMLENYKNRLVRLLDFLTFYDSYKTNIVQLNTILYNRVNALETINLNTGTNFFN</sequence>
<reference evidence="4" key="2">
    <citation type="submission" date="2020-09" db="EMBL/GenBank/DDBJ databases">
        <authorList>
            <person name="Sun Q."/>
            <person name="Zhou Y."/>
        </authorList>
    </citation>
    <scope>NUCLEOTIDE SEQUENCE</scope>
    <source>
        <strain evidence="4">CGMCC 1.15448</strain>
    </source>
</reference>
<evidence type="ECO:0000256" key="1">
    <source>
        <dbReference type="ARBA" id="ARBA00007613"/>
    </source>
</evidence>
<dbReference type="Pfam" id="PF02321">
    <property type="entry name" value="OEP"/>
    <property type="match status" value="2"/>
</dbReference>
<dbReference type="SUPFAM" id="SSF56954">
    <property type="entry name" value="Outer membrane efflux proteins (OEP)"/>
    <property type="match status" value="1"/>
</dbReference>
<accession>A0A8J2U9C2</accession>